<dbReference type="AlphaFoldDB" id="A0A0B2Q0A7"/>
<protein>
    <submittedName>
        <fullName evidence="1">Uncharacterized protein</fullName>
    </submittedName>
</protein>
<dbReference type="Proteomes" id="UP000053555">
    <property type="component" value="Unassembled WGS sequence"/>
</dbReference>
<name>A0A0B2Q0A7_GLYSO</name>
<organism evidence="1">
    <name type="scientific">Glycine soja</name>
    <name type="common">Wild soybean</name>
    <dbReference type="NCBI Taxonomy" id="3848"/>
    <lineage>
        <taxon>Eukaryota</taxon>
        <taxon>Viridiplantae</taxon>
        <taxon>Streptophyta</taxon>
        <taxon>Embryophyta</taxon>
        <taxon>Tracheophyta</taxon>
        <taxon>Spermatophyta</taxon>
        <taxon>Magnoliopsida</taxon>
        <taxon>eudicotyledons</taxon>
        <taxon>Gunneridae</taxon>
        <taxon>Pentapetalae</taxon>
        <taxon>rosids</taxon>
        <taxon>fabids</taxon>
        <taxon>Fabales</taxon>
        <taxon>Fabaceae</taxon>
        <taxon>Papilionoideae</taxon>
        <taxon>50 kb inversion clade</taxon>
        <taxon>NPAAA clade</taxon>
        <taxon>indigoferoid/millettioid clade</taxon>
        <taxon>Phaseoleae</taxon>
        <taxon>Glycine</taxon>
        <taxon>Glycine subgen. Soja</taxon>
    </lineage>
</organism>
<dbReference type="EMBL" id="KN662622">
    <property type="protein sequence ID" value="KHN13419.1"/>
    <property type="molecule type" value="Genomic_DNA"/>
</dbReference>
<gene>
    <name evidence="1" type="ORF">glysoja_026849</name>
</gene>
<sequence length="60" mass="6968">MYDICGSYCIPAKVYCIPYAQSSLDIVIFLVLSTFKHSMQQPFDVVLSYFRDGRVHQMNQ</sequence>
<reference evidence="1" key="1">
    <citation type="submission" date="2014-07" db="EMBL/GenBank/DDBJ databases">
        <title>Identification of a novel salt tolerance gene in wild soybean by whole-genome sequencing.</title>
        <authorList>
            <person name="Lam H.-M."/>
            <person name="Qi X."/>
            <person name="Li M.-W."/>
            <person name="Liu X."/>
            <person name="Xie M."/>
            <person name="Ni M."/>
            <person name="Xu X."/>
        </authorList>
    </citation>
    <scope>NUCLEOTIDE SEQUENCE [LARGE SCALE GENOMIC DNA]</scope>
    <source>
        <tissue evidence="1">Root</tissue>
    </source>
</reference>
<evidence type="ECO:0000313" key="1">
    <source>
        <dbReference type="EMBL" id="KHN13419.1"/>
    </source>
</evidence>
<accession>A0A0B2Q0A7</accession>
<proteinExistence type="predicted"/>